<reference evidence="2 3" key="1">
    <citation type="submission" date="2016-10" db="EMBL/GenBank/DDBJ databases">
        <title>Complete genome sequences of three Cupriavidus strains isolated from various Malaysian environments.</title>
        <authorList>
            <person name="Abdullah A.A.-A."/>
            <person name="Shafie N.A.H."/>
            <person name="Lau N.S."/>
        </authorList>
    </citation>
    <scope>NUCLEOTIDE SEQUENCE [LARGE SCALE GENOMIC DNA]</scope>
    <source>
        <strain evidence="2 3">USMAA1020</strain>
        <plasmid evidence="2 3">unnamed1</plasmid>
    </source>
</reference>
<dbReference type="RefSeq" id="WP_071073862.1">
    <property type="nucleotide sequence ID" value="NZ_CP017756.1"/>
</dbReference>
<evidence type="ECO:0000256" key="1">
    <source>
        <dbReference type="SAM" id="SignalP"/>
    </source>
</evidence>
<organism evidence="2 3">
    <name type="scientific">Cupriavidus malaysiensis</name>
    <dbReference type="NCBI Taxonomy" id="367825"/>
    <lineage>
        <taxon>Bacteria</taxon>
        <taxon>Pseudomonadati</taxon>
        <taxon>Pseudomonadota</taxon>
        <taxon>Betaproteobacteria</taxon>
        <taxon>Burkholderiales</taxon>
        <taxon>Burkholderiaceae</taxon>
        <taxon>Cupriavidus</taxon>
    </lineage>
</organism>
<geneLocation type="plasmid" evidence="2 3">
    <name>unnamed1</name>
</geneLocation>
<feature type="signal peptide" evidence="1">
    <location>
        <begin position="1"/>
        <end position="24"/>
    </location>
</feature>
<keyword evidence="1" id="KW-0732">Signal</keyword>
<dbReference type="Gene3D" id="3.40.30.10">
    <property type="entry name" value="Glutaredoxin"/>
    <property type="match status" value="1"/>
</dbReference>
<evidence type="ECO:0008006" key="4">
    <source>
        <dbReference type="Google" id="ProtNLM"/>
    </source>
</evidence>
<keyword evidence="3" id="KW-1185">Reference proteome</keyword>
<dbReference type="EMBL" id="CP017756">
    <property type="protein sequence ID" value="AOZ11206.1"/>
    <property type="molecule type" value="Genomic_DNA"/>
</dbReference>
<protein>
    <recommendedName>
        <fullName evidence="4">Thiol:disulfide interchange protein DsbA/DsbL</fullName>
    </recommendedName>
</protein>
<evidence type="ECO:0000313" key="3">
    <source>
        <dbReference type="Proteomes" id="UP000177515"/>
    </source>
</evidence>
<evidence type="ECO:0000313" key="2">
    <source>
        <dbReference type="EMBL" id="AOZ11206.1"/>
    </source>
</evidence>
<name>A0ABM6FH06_9BURK</name>
<gene>
    <name evidence="2" type="ORF">BKK80_35220</name>
</gene>
<dbReference type="InterPro" id="IPR036249">
    <property type="entry name" value="Thioredoxin-like_sf"/>
</dbReference>
<feature type="chain" id="PRO_5046689924" description="Thiol:disulfide interchange protein DsbA/DsbL" evidence="1">
    <location>
        <begin position="25"/>
        <end position="217"/>
    </location>
</feature>
<dbReference type="SUPFAM" id="SSF52833">
    <property type="entry name" value="Thioredoxin-like"/>
    <property type="match status" value="1"/>
</dbReference>
<proteinExistence type="predicted"/>
<sequence>MNNRRRFTLAAVASLFIPASHAGANDRPSPGPGLGDGPGRGDLKPFLSIGDFKEDRQKVFFFFSYGCPYCAQHWRAISAWGASLPKGWSLVKVPVLLTDDASRAAAIAFYAVLKQMPTRIMEFEEHAYRAGMPQDPTVYAKILRAMGIVVDPSYVRGDAFKLAVTRNLQLTQRYQVQVTPHFGIGGLWATNSNFTNGDYAVLMRLINGLISQQIENP</sequence>
<keyword evidence="2" id="KW-0614">Plasmid</keyword>
<dbReference type="Proteomes" id="UP000177515">
    <property type="component" value="Plasmid unnamed1"/>
</dbReference>
<accession>A0ABM6FH06</accession>